<protein>
    <submittedName>
        <fullName evidence="3">Leucine Rich repeats (2 copies)</fullName>
    </submittedName>
</protein>
<evidence type="ECO:0000313" key="4">
    <source>
        <dbReference type="Proteomes" id="UP000315647"/>
    </source>
</evidence>
<name>A0A517QC35_9PLAN</name>
<dbReference type="PANTHER" id="PTHR13318">
    <property type="entry name" value="PARTNER OF PAIRED, ISOFORM B-RELATED"/>
    <property type="match status" value="1"/>
</dbReference>
<keyword evidence="4" id="KW-1185">Reference proteome</keyword>
<dbReference type="Gene3D" id="3.80.10.10">
    <property type="entry name" value="Ribonuclease Inhibitor"/>
    <property type="match status" value="2"/>
</dbReference>
<dbReference type="AlphaFoldDB" id="A0A517QC35"/>
<reference evidence="3 4" key="1">
    <citation type="submission" date="2019-03" db="EMBL/GenBank/DDBJ databases">
        <title>Deep-cultivation of Planctomycetes and their phenomic and genomic characterization uncovers novel biology.</title>
        <authorList>
            <person name="Wiegand S."/>
            <person name="Jogler M."/>
            <person name="Boedeker C."/>
            <person name="Pinto D."/>
            <person name="Vollmers J."/>
            <person name="Rivas-Marin E."/>
            <person name="Kohn T."/>
            <person name="Peeters S.H."/>
            <person name="Heuer A."/>
            <person name="Rast P."/>
            <person name="Oberbeckmann S."/>
            <person name="Bunk B."/>
            <person name="Jeske O."/>
            <person name="Meyerdierks A."/>
            <person name="Storesund J.E."/>
            <person name="Kallscheuer N."/>
            <person name="Luecker S."/>
            <person name="Lage O.M."/>
            <person name="Pohl T."/>
            <person name="Merkel B.J."/>
            <person name="Hornburger P."/>
            <person name="Mueller R.-W."/>
            <person name="Bruemmer F."/>
            <person name="Labrenz M."/>
            <person name="Spormann A.M."/>
            <person name="Op den Camp H."/>
            <person name="Overmann J."/>
            <person name="Amann R."/>
            <person name="Jetten M.S.M."/>
            <person name="Mascher T."/>
            <person name="Medema M.H."/>
            <person name="Devos D.P."/>
            <person name="Kaster A.-K."/>
            <person name="Ovreas L."/>
            <person name="Rohde M."/>
            <person name="Galperin M.Y."/>
            <person name="Jogler C."/>
        </authorList>
    </citation>
    <scope>NUCLEOTIDE SEQUENCE [LARGE SCALE GENOMIC DNA]</scope>
    <source>
        <strain evidence="3 4">Enr10</strain>
    </source>
</reference>
<dbReference type="EMBL" id="CP037421">
    <property type="protein sequence ID" value="QDT29169.1"/>
    <property type="molecule type" value="Genomic_DNA"/>
</dbReference>
<evidence type="ECO:0000256" key="1">
    <source>
        <dbReference type="SAM" id="Phobius"/>
    </source>
</evidence>
<accession>A0A517QC35</accession>
<evidence type="ECO:0000313" key="3">
    <source>
        <dbReference type="EMBL" id="QDT29169.1"/>
    </source>
</evidence>
<feature type="transmembrane region" description="Helical" evidence="1">
    <location>
        <begin position="7"/>
        <end position="26"/>
    </location>
</feature>
<dbReference type="GO" id="GO:0031146">
    <property type="term" value="P:SCF-dependent proteasomal ubiquitin-dependent protein catabolic process"/>
    <property type="evidence" value="ECO:0007669"/>
    <property type="project" value="TreeGrafter"/>
</dbReference>
<evidence type="ECO:0000259" key="2">
    <source>
        <dbReference type="Pfam" id="PF24758"/>
    </source>
</evidence>
<dbReference type="InterPro" id="IPR032675">
    <property type="entry name" value="LRR_dom_sf"/>
</dbReference>
<dbReference type="Proteomes" id="UP000315647">
    <property type="component" value="Chromosome"/>
</dbReference>
<dbReference type="SUPFAM" id="SSF52047">
    <property type="entry name" value="RNI-like"/>
    <property type="match status" value="1"/>
</dbReference>
<dbReference type="GO" id="GO:0019005">
    <property type="term" value="C:SCF ubiquitin ligase complex"/>
    <property type="evidence" value="ECO:0007669"/>
    <property type="project" value="TreeGrafter"/>
</dbReference>
<proteinExistence type="predicted"/>
<sequence>MKRLGQLKWFLLLAVLSGGVALWFYFSIDPLARAKKNLRAKGYYVNKVYRSNPLDQSLIDIKSFLKREELSVSYTKPHQKRETLEVAAELNTLAPYIEKLNCGMTKIGDQDALLVGKMQQLRQLQLYGPQLTNRGVAGLSNLKNLEWLELYAPQATDEGLNWLHQCHQLSWLFLTDARIGTPTLRQIASHRKLTRLNLQGTRVKSSDLQYLTGLPRLHMLELNRTLINERAAPHFIQMKSLAVLYLSETAAGDQVCQALTYLPQLTELKLDDTLITNQGVQEVLEECLELENLSLQHCDVSTQAFLQARNWPPRLKHLSISGTDITGPELLDLLQRHPSLEMVVYDFRKADPEIVKQIESILVKRSQYNSQGK</sequence>
<gene>
    <name evidence="3" type="ORF">Enr10x_45180</name>
</gene>
<dbReference type="InterPro" id="IPR055411">
    <property type="entry name" value="LRR_FXL15/At3g58940/PEG3-like"/>
</dbReference>
<keyword evidence="1" id="KW-0812">Transmembrane</keyword>
<dbReference type="Pfam" id="PF24758">
    <property type="entry name" value="LRR_At5g56370"/>
    <property type="match status" value="1"/>
</dbReference>
<dbReference type="RefSeq" id="WP_145451373.1">
    <property type="nucleotide sequence ID" value="NZ_CP037421.1"/>
</dbReference>
<organism evidence="3 4">
    <name type="scientific">Gimesia panareensis</name>
    <dbReference type="NCBI Taxonomy" id="2527978"/>
    <lineage>
        <taxon>Bacteria</taxon>
        <taxon>Pseudomonadati</taxon>
        <taxon>Planctomycetota</taxon>
        <taxon>Planctomycetia</taxon>
        <taxon>Planctomycetales</taxon>
        <taxon>Planctomycetaceae</taxon>
        <taxon>Gimesia</taxon>
    </lineage>
</organism>
<keyword evidence="1" id="KW-1133">Transmembrane helix</keyword>
<feature type="domain" description="F-box/LRR-repeat protein 15/At3g58940/PEG3-like LRR" evidence="2">
    <location>
        <begin position="232"/>
        <end position="300"/>
    </location>
</feature>
<keyword evidence="1" id="KW-0472">Membrane</keyword>